<dbReference type="SMART" id="SM00220">
    <property type="entry name" value="S_TKc"/>
    <property type="match status" value="1"/>
</dbReference>
<gene>
    <name evidence="15" type="primary">CAMK2B</name>
</gene>
<dbReference type="Gene3D" id="1.10.510.10">
    <property type="entry name" value="Transferase(Phosphotransferase) domain 1"/>
    <property type="match status" value="1"/>
</dbReference>
<dbReference type="CDD" id="cd14086">
    <property type="entry name" value="STKc_CaMKII"/>
    <property type="match status" value="1"/>
</dbReference>
<reference evidence="15" key="2">
    <citation type="submission" date="2025-09" db="UniProtKB">
        <authorList>
            <consortium name="Ensembl"/>
        </authorList>
    </citation>
    <scope>IDENTIFICATION</scope>
</reference>
<evidence type="ECO:0000259" key="14">
    <source>
        <dbReference type="PROSITE" id="PS50011"/>
    </source>
</evidence>
<dbReference type="EC" id="2.7.11.17" evidence="2"/>
<evidence type="ECO:0000256" key="6">
    <source>
        <dbReference type="ARBA" id="ARBA00022741"/>
    </source>
</evidence>
<evidence type="ECO:0000256" key="8">
    <source>
        <dbReference type="ARBA" id="ARBA00022840"/>
    </source>
</evidence>
<dbReference type="PROSITE" id="PS00108">
    <property type="entry name" value="PROTEIN_KINASE_ST"/>
    <property type="match status" value="1"/>
</dbReference>
<dbReference type="PROSITE" id="PS00107">
    <property type="entry name" value="PROTEIN_KINASE_ATP"/>
    <property type="match status" value="1"/>
</dbReference>
<dbReference type="FunFam" id="1.10.510.10:FF:000001">
    <property type="entry name" value="Calcium/calmodulin-dependent protein kinase type II subunit delta"/>
    <property type="match status" value="1"/>
</dbReference>
<dbReference type="Pfam" id="PF08332">
    <property type="entry name" value="CaMKII_AD"/>
    <property type="match status" value="1"/>
</dbReference>
<comment type="similarity">
    <text evidence="1">Belongs to the protein kinase superfamily. CAMK Ser/Thr protein kinase family. CaMK subfamily.</text>
</comment>
<feature type="compositionally biased region" description="Polar residues" evidence="13">
    <location>
        <begin position="355"/>
        <end position="370"/>
    </location>
</feature>
<evidence type="ECO:0000256" key="2">
    <source>
        <dbReference type="ARBA" id="ARBA00012434"/>
    </source>
</evidence>
<dbReference type="FunFam" id="3.30.200.20:FF:000002">
    <property type="entry name" value="Calcium/calmodulin-dependent protein kinase type II subunit delta isoform 2"/>
    <property type="match status" value="1"/>
</dbReference>
<dbReference type="Proteomes" id="UP000694380">
    <property type="component" value="Unplaced"/>
</dbReference>
<dbReference type="Pfam" id="PF00069">
    <property type="entry name" value="Pkinase"/>
    <property type="match status" value="1"/>
</dbReference>
<dbReference type="CTD" id="816"/>
<dbReference type="InterPro" id="IPR011009">
    <property type="entry name" value="Kinase-like_dom_sf"/>
</dbReference>
<dbReference type="InterPro" id="IPR008271">
    <property type="entry name" value="Ser/Thr_kinase_AS"/>
</dbReference>
<accession>A0A8C3F4E4</accession>
<protein>
    <recommendedName>
        <fullName evidence="2">calcium/calmodulin-dependent protein kinase</fullName>
        <ecNumber evidence="2">2.7.11.17</ecNumber>
    </recommendedName>
</protein>
<evidence type="ECO:0000256" key="1">
    <source>
        <dbReference type="ARBA" id="ARBA00005354"/>
    </source>
</evidence>
<comment type="catalytic activity">
    <reaction evidence="10">
        <text>L-threonyl-[protein] + ATP = O-phospho-L-threonyl-[protein] + ADP + H(+)</text>
        <dbReference type="Rhea" id="RHEA:46608"/>
        <dbReference type="Rhea" id="RHEA-COMP:11060"/>
        <dbReference type="Rhea" id="RHEA-COMP:11605"/>
        <dbReference type="ChEBI" id="CHEBI:15378"/>
        <dbReference type="ChEBI" id="CHEBI:30013"/>
        <dbReference type="ChEBI" id="CHEBI:30616"/>
        <dbReference type="ChEBI" id="CHEBI:61977"/>
        <dbReference type="ChEBI" id="CHEBI:456216"/>
        <dbReference type="EC" id="2.7.11.17"/>
    </reaction>
</comment>
<comment type="catalytic activity">
    <reaction evidence="11">
        <text>L-seryl-[protein] + ATP = O-phospho-L-seryl-[protein] + ADP + H(+)</text>
        <dbReference type="Rhea" id="RHEA:17989"/>
        <dbReference type="Rhea" id="RHEA-COMP:9863"/>
        <dbReference type="Rhea" id="RHEA-COMP:11604"/>
        <dbReference type="ChEBI" id="CHEBI:15378"/>
        <dbReference type="ChEBI" id="CHEBI:29999"/>
        <dbReference type="ChEBI" id="CHEBI:30616"/>
        <dbReference type="ChEBI" id="CHEBI:83421"/>
        <dbReference type="ChEBI" id="CHEBI:456216"/>
        <dbReference type="EC" id="2.7.11.17"/>
    </reaction>
</comment>
<dbReference type="FunFam" id="3.10.450.50:FF:000001">
    <property type="entry name" value="calcium/calmodulin-dependent protein kinase type II subunit gamma isoform X1"/>
    <property type="match status" value="1"/>
</dbReference>
<evidence type="ECO:0000256" key="7">
    <source>
        <dbReference type="ARBA" id="ARBA00022777"/>
    </source>
</evidence>
<keyword evidence="5" id="KW-0808">Transferase</keyword>
<dbReference type="GeneTree" id="ENSGT00940000158973"/>
<feature type="domain" description="Protein kinase" evidence="14">
    <location>
        <begin position="14"/>
        <end position="272"/>
    </location>
</feature>
<evidence type="ECO:0000313" key="15">
    <source>
        <dbReference type="Ensembl" id="ENSCPBP00000001534.1"/>
    </source>
</evidence>
<keyword evidence="9" id="KW-0112">Calmodulin-binding</keyword>
<evidence type="ECO:0000256" key="4">
    <source>
        <dbReference type="ARBA" id="ARBA00022553"/>
    </source>
</evidence>
<dbReference type="Ensembl" id="ENSCPBT00000001893.1">
    <property type="protein sequence ID" value="ENSCPBP00000001534.1"/>
    <property type="gene ID" value="ENSCPBG00000001182.1"/>
</dbReference>
<keyword evidence="4" id="KW-0597">Phosphoprotein</keyword>
<dbReference type="PANTHER" id="PTHR24347">
    <property type="entry name" value="SERINE/THREONINE-PROTEIN KINASE"/>
    <property type="match status" value="1"/>
</dbReference>
<evidence type="ECO:0000256" key="12">
    <source>
        <dbReference type="PROSITE-ProRule" id="PRU10141"/>
    </source>
</evidence>
<evidence type="ECO:0000256" key="11">
    <source>
        <dbReference type="ARBA" id="ARBA00047430"/>
    </source>
</evidence>
<keyword evidence="3" id="KW-0723">Serine/threonine-protein kinase</keyword>
<dbReference type="SUPFAM" id="SSF54427">
    <property type="entry name" value="NTF2-like"/>
    <property type="match status" value="1"/>
</dbReference>
<dbReference type="InterPro" id="IPR000719">
    <property type="entry name" value="Prot_kinase_dom"/>
</dbReference>
<keyword evidence="7" id="KW-0418">Kinase</keyword>
<name>A0A8C3F4E4_CHRPI</name>
<dbReference type="RefSeq" id="XP_065440416.1">
    <property type="nucleotide sequence ID" value="XM_065584344.1"/>
</dbReference>
<feature type="region of interest" description="Disordered" evidence="13">
    <location>
        <begin position="388"/>
        <end position="407"/>
    </location>
</feature>
<dbReference type="GeneID" id="101933671"/>
<keyword evidence="6 12" id="KW-0547">Nucleotide-binding</keyword>
<dbReference type="GO" id="GO:0005516">
    <property type="term" value="F:calmodulin binding"/>
    <property type="evidence" value="ECO:0007669"/>
    <property type="project" value="UniProtKB-KW"/>
</dbReference>
<dbReference type="Gene3D" id="3.10.450.50">
    <property type="match status" value="1"/>
</dbReference>
<dbReference type="InterPro" id="IPR032710">
    <property type="entry name" value="NTF2-like_dom_sf"/>
</dbReference>
<dbReference type="GO" id="GO:0043226">
    <property type="term" value="C:organelle"/>
    <property type="evidence" value="ECO:0007669"/>
    <property type="project" value="UniProtKB-ARBA"/>
</dbReference>
<dbReference type="Gene3D" id="3.30.200.20">
    <property type="entry name" value="Phosphorylase Kinase, domain 1"/>
    <property type="match status" value="1"/>
</dbReference>
<evidence type="ECO:0000256" key="10">
    <source>
        <dbReference type="ARBA" id="ARBA00047307"/>
    </source>
</evidence>
<evidence type="ECO:0000313" key="16">
    <source>
        <dbReference type="Proteomes" id="UP000694380"/>
    </source>
</evidence>
<dbReference type="InterPro" id="IPR013543">
    <property type="entry name" value="Ca/CaM-dep_prot_kinase-assoc"/>
</dbReference>
<dbReference type="PROSITE" id="PS50011">
    <property type="entry name" value="PROTEIN_KINASE_DOM"/>
    <property type="match status" value="1"/>
</dbReference>
<sequence>MATTVTCTRFTDEYQLYEEIGKGAFSVVRRCVKLCTGHEYAAKIINTKKLSARDHQKLEREARICRLLKHSNIVRLHDSISEEGFHYLIFDLVTGGELFEDIVAREYYSEADASHCIQQILEAVLHCHQMGVVHRDLKPENLLLASKCKGAAVKLADFGLAIEVQGDQQAWFGFAGTPGYLSPEVLRKEAYGKPVDIWACGVILYILLVGYPPFWDEDQHKLYQQIKAGAYDFPSPEWDTVTPEAKNLINQMLTINPAKRITAHEALKHPWVCQRSTVASMMHRQETVECLKKFNARRKLKGAILTTMLATRNFSVGRQTTAPATMSAAASGATMGLVEQAAKSLLNKKVDVGKPQTNSSKGSAGVTSPKGTLPPAALEPQTTVIHNPVDGIKESSDSTNTTIEDEDTKARKQEIIKITEQLIEAVNNGDFEAYAKICDPGLTSFEPEALGNLVEGMDFHRFYFENLLSKNNKPIHTTILNPHVHVIGEDAACIAYIRLTQYIDGQGRPRTSQSEETRVWHRRDGKWQNVHFHCSGAPVAPLQ</sequence>
<evidence type="ECO:0000256" key="3">
    <source>
        <dbReference type="ARBA" id="ARBA00022527"/>
    </source>
</evidence>
<dbReference type="GO" id="GO:0004683">
    <property type="term" value="F:calcium/calmodulin-dependent protein kinase activity"/>
    <property type="evidence" value="ECO:0007669"/>
    <property type="project" value="UniProtKB-EC"/>
</dbReference>
<evidence type="ECO:0000256" key="13">
    <source>
        <dbReference type="SAM" id="MobiDB-lite"/>
    </source>
</evidence>
<evidence type="ECO:0000256" key="5">
    <source>
        <dbReference type="ARBA" id="ARBA00022679"/>
    </source>
</evidence>
<dbReference type="SUPFAM" id="SSF56112">
    <property type="entry name" value="Protein kinase-like (PK-like)"/>
    <property type="match status" value="1"/>
</dbReference>
<organism evidence="15 16">
    <name type="scientific">Chrysemys picta bellii</name>
    <name type="common">Western painted turtle</name>
    <name type="synonym">Emys bellii</name>
    <dbReference type="NCBI Taxonomy" id="8478"/>
    <lineage>
        <taxon>Eukaryota</taxon>
        <taxon>Metazoa</taxon>
        <taxon>Chordata</taxon>
        <taxon>Craniata</taxon>
        <taxon>Vertebrata</taxon>
        <taxon>Euteleostomi</taxon>
        <taxon>Archelosauria</taxon>
        <taxon>Testudinata</taxon>
        <taxon>Testudines</taxon>
        <taxon>Cryptodira</taxon>
        <taxon>Durocryptodira</taxon>
        <taxon>Testudinoidea</taxon>
        <taxon>Emydidae</taxon>
        <taxon>Chrysemys</taxon>
    </lineage>
</organism>
<dbReference type="Gene3D" id="6.10.140.620">
    <property type="match status" value="1"/>
</dbReference>
<dbReference type="InterPro" id="IPR017441">
    <property type="entry name" value="Protein_kinase_ATP_BS"/>
</dbReference>
<keyword evidence="8 12" id="KW-0067">ATP-binding</keyword>
<evidence type="ECO:0000256" key="9">
    <source>
        <dbReference type="ARBA" id="ARBA00022860"/>
    </source>
</evidence>
<reference evidence="15" key="1">
    <citation type="submission" date="2025-08" db="UniProtKB">
        <authorList>
            <consortium name="Ensembl"/>
        </authorList>
    </citation>
    <scope>IDENTIFICATION</scope>
</reference>
<keyword evidence="16" id="KW-1185">Reference proteome</keyword>
<dbReference type="RefSeq" id="XP_065440417.1">
    <property type="nucleotide sequence ID" value="XM_065584345.1"/>
</dbReference>
<dbReference type="GO" id="GO:0005524">
    <property type="term" value="F:ATP binding"/>
    <property type="evidence" value="ECO:0007669"/>
    <property type="project" value="UniProtKB-UniRule"/>
</dbReference>
<proteinExistence type="inferred from homology"/>
<feature type="region of interest" description="Disordered" evidence="13">
    <location>
        <begin position="352"/>
        <end position="377"/>
    </location>
</feature>
<dbReference type="AlphaFoldDB" id="A0A8C3F4E4"/>
<feature type="binding site" evidence="12">
    <location>
        <position position="43"/>
    </location>
    <ligand>
        <name>ATP</name>
        <dbReference type="ChEBI" id="CHEBI:30616"/>
    </ligand>
</feature>